<dbReference type="InterPro" id="IPR035905">
    <property type="entry name" value="Barstar-like_sf"/>
</dbReference>
<dbReference type="Gene3D" id="3.30.370.10">
    <property type="entry name" value="Barstar-like"/>
    <property type="match status" value="1"/>
</dbReference>
<name>A0ABP6L1H9_9ACTN</name>
<evidence type="ECO:0000259" key="2">
    <source>
        <dbReference type="Pfam" id="PF01337"/>
    </source>
</evidence>
<keyword evidence="4" id="KW-1185">Reference proteome</keyword>
<evidence type="ECO:0000256" key="1">
    <source>
        <dbReference type="ARBA" id="ARBA00006845"/>
    </source>
</evidence>
<dbReference type="InterPro" id="IPR000468">
    <property type="entry name" value="Barstar"/>
</dbReference>
<comment type="similarity">
    <text evidence="1">Belongs to the barstar family.</text>
</comment>
<evidence type="ECO:0000313" key="4">
    <source>
        <dbReference type="Proteomes" id="UP001501035"/>
    </source>
</evidence>
<feature type="domain" description="Barstar (barnase inhibitor)" evidence="2">
    <location>
        <begin position="43"/>
        <end position="122"/>
    </location>
</feature>
<proteinExistence type="inferred from homology"/>
<accession>A0ABP6L1H9</accession>
<dbReference type="RefSeq" id="WP_290704276.1">
    <property type="nucleotide sequence ID" value="NZ_BAAAVS010000011.1"/>
</dbReference>
<protein>
    <recommendedName>
        <fullName evidence="2">Barstar (barnase inhibitor) domain-containing protein</fullName>
    </recommendedName>
</protein>
<dbReference type="EMBL" id="BAAAVS010000011">
    <property type="protein sequence ID" value="GAA3027069.1"/>
    <property type="molecule type" value="Genomic_DNA"/>
</dbReference>
<dbReference type="SUPFAM" id="SSF52038">
    <property type="entry name" value="Barstar-related"/>
    <property type="match status" value="1"/>
</dbReference>
<dbReference type="Pfam" id="PF01337">
    <property type="entry name" value="Barstar"/>
    <property type="match status" value="1"/>
</dbReference>
<reference evidence="4" key="1">
    <citation type="journal article" date="2019" name="Int. J. Syst. Evol. Microbiol.">
        <title>The Global Catalogue of Microorganisms (GCM) 10K type strain sequencing project: providing services to taxonomists for standard genome sequencing and annotation.</title>
        <authorList>
            <consortium name="The Broad Institute Genomics Platform"/>
            <consortium name="The Broad Institute Genome Sequencing Center for Infectious Disease"/>
            <person name="Wu L."/>
            <person name="Ma J."/>
        </authorList>
    </citation>
    <scope>NUCLEOTIDE SEQUENCE [LARGE SCALE GENOMIC DNA]</scope>
    <source>
        <strain evidence="4">JCM 14234</strain>
    </source>
</reference>
<dbReference type="Proteomes" id="UP001501035">
    <property type="component" value="Unassembled WGS sequence"/>
</dbReference>
<comment type="caution">
    <text evidence="3">The sequence shown here is derived from an EMBL/GenBank/DDBJ whole genome shotgun (WGS) entry which is preliminary data.</text>
</comment>
<sequence length="159" mass="16746">MSTTHATVDDFLAATATGGSPIALRTVGAPARTPRTALVGVAARRIDAHTARTLPGLYRTIAAAWDFPAHFGMNKDAFDDCMGDLPAAKRGYLTEIVDPAALLDQSPGELSWFIDSISFYAGEYAPARQFGVLLLAPRATVAPTVQAWTAAGADVVTVR</sequence>
<organism evidence="3 4">
    <name type="scientific">Gordonia defluvii</name>
    <dbReference type="NCBI Taxonomy" id="283718"/>
    <lineage>
        <taxon>Bacteria</taxon>
        <taxon>Bacillati</taxon>
        <taxon>Actinomycetota</taxon>
        <taxon>Actinomycetes</taxon>
        <taxon>Mycobacteriales</taxon>
        <taxon>Gordoniaceae</taxon>
        <taxon>Gordonia</taxon>
    </lineage>
</organism>
<gene>
    <name evidence="3" type="ORF">GCM10010528_05970</name>
</gene>
<evidence type="ECO:0000313" key="3">
    <source>
        <dbReference type="EMBL" id="GAA3027069.1"/>
    </source>
</evidence>